<comment type="cofactor">
    <cofactor evidence="7">
        <name>Zn(2+)</name>
        <dbReference type="ChEBI" id="CHEBI:29105"/>
    </cofactor>
    <text evidence="7">Binds 1 zinc ion per subunit.</text>
</comment>
<evidence type="ECO:0000256" key="2">
    <source>
        <dbReference type="ARBA" id="ARBA00022723"/>
    </source>
</evidence>
<dbReference type="RefSeq" id="XP_009841572.1">
    <property type="nucleotide sequence ID" value="XM_009843270.1"/>
</dbReference>
<dbReference type="Pfam" id="PF01074">
    <property type="entry name" value="Glyco_hydro_38N"/>
    <property type="match status" value="1"/>
</dbReference>
<feature type="domain" description="Glycoside hydrolase family 38 central" evidence="8">
    <location>
        <begin position="358"/>
        <end position="430"/>
    </location>
</feature>
<dbReference type="GO" id="GO:0006013">
    <property type="term" value="P:mannose metabolic process"/>
    <property type="evidence" value="ECO:0007669"/>
    <property type="project" value="InterPro"/>
</dbReference>
<keyword evidence="5" id="KW-1015">Disulfide bond</keyword>
<evidence type="ECO:0000256" key="1">
    <source>
        <dbReference type="ARBA" id="ARBA00009792"/>
    </source>
</evidence>
<feature type="chain" id="PRO_5017853427" description="Alpha-mannosidase" evidence="7">
    <location>
        <begin position="19"/>
        <end position="984"/>
    </location>
</feature>
<evidence type="ECO:0000256" key="5">
    <source>
        <dbReference type="ARBA" id="ARBA00023157"/>
    </source>
</evidence>
<evidence type="ECO:0000256" key="3">
    <source>
        <dbReference type="ARBA" id="ARBA00022801"/>
    </source>
</evidence>
<name>W4FN45_APHAT</name>
<dbReference type="Gene3D" id="2.70.98.30">
    <property type="entry name" value="Golgi alpha-mannosidase II, domain 4"/>
    <property type="match status" value="1"/>
</dbReference>
<dbReference type="SUPFAM" id="SSF74650">
    <property type="entry name" value="Galactose mutarotase-like"/>
    <property type="match status" value="1"/>
</dbReference>
<dbReference type="InterPro" id="IPR037094">
    <property type="entry name" value="Glyco_hydro_38_cen_sf"/>
</dbReference>
<dbReference type="InterPro" id="IPR028995">
    <property type="entry name" value="Glyco_hydro_57/38_cen_sf"/>
</dbReference>
<dbReference type="EC" id="3.2.1.-" evidence="7"/>
<proteinExistence type="inferred from homology"/>
<dbReference type="SMART" id="SM00872">
    <property type="entry name" value="Alpha-mann_mid"/>
    <property type="match status" value="1"/>
</dbReference>
<dbReference type="EMBL" id="KI913181">
    <property type="protein sequence ID" value="ETV68895.1"/>
    <property type="molecule type" value="Genomic_DNA"/>
</dbReference>
<dbReference type="Gene3D" id="3.20.110.10">
    <property type="entry name" value="Glycoside hydrolase 38, N terminal domain"/>
    <property type="match status" value="1"/>
</dbReference>
<dbReference type="GO" id="GO:0046872">
    <property type="term" value="F:metal ion binding"/>
    <property type="evidence" value="ECO:0007669"/>
    <property type="project" value="UniProtKB-KW"/>
</dbReference>
<evidence type="ECO:0000256" key="4">
    <source>
        <dbReference type="ARBA" id="ARBA00022833"/>
    </source>
</evidence>
<keyword evidence="2 7" id="KW-0479">Metal-binding</keyword>
<feature type="signal peptide" evidence="7">
    <location>
        <begin position="1"/>
        <end position="18"/>
    </location>
</feature>
<dbReference type="PANTHER" id="PTHR11607">
    <property type="entry name" value="ALPHA-MANNOSIDASE"/>
    <property type="match status" value="1"/>
</dbReference>
<dbReference type="SUPFAM" id="SSF88713">
    <property type="entry name" value="Glycoside hydrolase/deacetylase"/>
    <property type="match status" value="1"/>
</dbReference>
<dbReference type="InterPro" id="IPR011330">
    <property type="entry name" value="Glyco_hydro/deAcase_b/a-brl"/>
</dbReference>
<dbReference type="InterPro" id="IPR050843">
    <property type="entry name" value="Glycosyl_Hydrlase_38"/>
</dbReference>
<organism evidence="9">
    <name type="scientific">Aphanomyces astaci</name>
    <name type="common">Crayfish plague agent</name>
    <dbReference type="NCBI Taxonomy" id="112090"/>
    <lineage>
        <taxon>Eukaryota</taxon>
        <taxon>Sar</taxon>
        <taxon>Stramenopiles</taxon>
        <taxon>Oomycota</taxon>
        <taxon>Saprolegniomycetes</taxon>
        <taxon>Saprolegniales</taxon>
        <taxon>Verrucalvaceae</taxon>
        <taxon>Aphanomyces</taxon>
    </lineage>
</organism>
<dbReference type="Gene3D" id="2.60.40.1360">
    <property type="match status" value="1"/>
</dbReference>
<dbReference type="InterPro" id="IPR015341">
    <property type="entry name" value="Glyco_hydro_38_cen"/>
</dbReference>
<dbReference type="Gene3D" id="1.20.1270.50">
    <property type="entry name" value="Glycoside hydrolase family 38, central domain"/>
    <property type="match status" value="2"/>
</dbReference>
<evidence type="ECO:0000256" key="7">
    <source>
        <dbReference type="RuleBase" id="RU361199"/>
    </source>
</evidence>
<dbReference type="SUPFAM" id="SSF88688">
    <property type="entry name" value="Families 57/38 glycoside transferase middle domain"/>
    <property type="match status" value="1"/>
</dbReference>
<dbReference type="CDD" id="cd10810">
    <property type="entry name" value="GH38N_AMII_LAM_like"/>
    <property type="match status" value="1"/>
</dbReference>
<dbReference type="Gene3D" id="2.60.40.1180">
    <property type="entry name" value="Golgi alpha-mannosidase II"/>
    <property type="match status" value="1"/>
</dbReference>
<evidence type="ECO:0000313" key="9">
    <source>
        <dbReference type="EMBL" id="ETV68895.1"/>
    </source>
</evidence>
<keyword evidence="3 7" id="KW-0378">Hydrolase</keyword>
<dbReference type="InterPro" id="IPR011013">
    <property type="entry name" value="Gal_mutarotase_sf_dom"/>
</dbReference>
<evidence type="ECO:0000259" key="8">
    <source>
        <dbReference type="SMART" id="SM00872"/>
    </source>
</evidence>
<keyword evidence="6 7" id="KW-0326">Glycosidase</keyword>
<dbReference type="Pfam" id="PF09261">
    <property type="entry name" value="Alpha-mann_mid"/>
    <property type="match status" value="1"/>
</dbReference>
<keyword evidence="7" id="KW-0732">Signal</keyword>
<dbReference type="STRING" id="112090.W4FN45"/>
<comment type="similarity">
    <text evidence="1 7">Belongs to the glycosyl hydrolase 38 family.</text>
</comment>
<dbReference type="GO" id="GO:0004559">
    <property type="term" value="F:alpha-mannosidase activity"/>
    <property type="evidence" value="ECO:0007669"/>
    <property type="project" value="InterPro"/>
</dbReference>
<dbReference type="PANTHER" id="PTHR11607:SF3">
    <property type="entry name" value="LYSOSOMAL ALPHA-MANNOSIDASE"/>
    <property type="match status" value="1"/>
</dbReference>
<reference evidence="9" key="1">
    <citation type="submission" date="2013-12" db="EMBL/GenBank/DDBJ databases">
        <title>The Genome Sequence of Aphanomyces astaci APO3.</title>
        <authorList>
            <consortium name="The Broad Institute Genomics Platform"/>
            <person name="Russ C."/>
            <person name="Tyler B."/>
            <person name="van West P."/>
            <person name="Dieguez-Uribeondo J."/>
            <person name="Young S.K."/>
            <person name="Zeng Q."/>
            <person name="Gargeya S."/>
            <person name="Fitzgerald M."/>
            <person name="Abouelleil A."/>
            <person name="Alvarado L."/>
            <person name="Chapman S.B."/>
            <person name="Gainer-Dewar J."/>
            <person name="Goldberg J."/>
            <person name="Griggs A."/>
            <person name="Gujja S."/>
            <person name="Hansen M."/>
            <person name="Howarth C."/>
            <person name="Imamovic A."/>
            <person name="Ireland A."/>
            <person name="Larimer J."/>
            <person name="McCowan C."/>
            <person name="Murphy C."/>
            <person name="Pearson M."/>
            <person name="Poon T.W."/>
            <person name="Priest M."/>
            <person name="Roberts A."/>
            <person name="Saif S."/>
            <person name="Shea T."/>
            <person name="Sykes S."/>
            <person name="Wortman J."/>
            <person name="Nusbaum C."/>
            <person name="Birren B."/>
        </authorList>
    </citation>
    <scope>NUCLEOTIDE SEQUENCE [LARGE SCALE GENOMIC DNA]</scope>
    <source>
        <strain evidence="9">APO3</strain>
    </source>
</reference>
<dbReference type="Pfam" id="PF07748">
    <property type="entry name" value="Glyco_hydro_38C"/>
    <property type="match status" value="1"/>
</dbReference>
<dbReference type="FunFam" id="1.20.1270.50:FF:000002">
    <property type="entry name" value="Alpha-mannosidase"/>
    <property type="match status" value="1"/>
</dbReference>
<dbReference type="InterPro" id="IPR000602">
    <property type="entry name" value="Glyco_hydro_38_N"/>
</dbReference>
<dbReference type="GeneID" id="20817242"/>
<accession>W4FN45</accession>
<protein>
    <recommendedName>
        <fullName evidence="7">Alpha-mannosidase</fullName>
        <ecNumber evidence="7">3.2.1.-</ecNumber>
    </recommendedName>
</protein>
<dbReference type="FunFam" id="3.20.110.10:FF:000001">
    <property type="entry name" value="Alpha-mannosidase"/>
    <property type="match status" value="1"/>
</dbReference>
<sequence length="984" mass="110531">MVKVWTAVAAAVVTYAGAQGHARPSFECEHWKPHYPFNGHYNTTTAISTDKLNVHLIPHTHDDPGWLITVDQYFTQEVDYILDTVVTELQKDPKRRFMYVEQSFFQRWWREQSKETKKIVKKLVKNGQLDLEANGGWVMHDEAAPHYSTMLDQTAFGHKFLLKEFGVRPRIGWQIDPFGHSSTQGSLLSSGVGFDALYFARIDYQDYGKRKDEKNLEFLWKPSASRNDTVFTGMLQDGYGGPGGFFFENDSPIKDDPYLHDNNVCERIKTFVDHSLERAKHTKGNHVFWPMGTDFQYQNAHRWFKNLDKLIHYANQEGRVNMFYSTLGQYTDLKLQDKSLEWSVKTDDFFPYADQPNGYWSGYFSSRPALKRYVRVANSLLQSVRQLEVWAGAKSTRVNHLVATVGLSLHHDGITGTEKQKVSDDYAQRLGEGVGNGHWRLNELLDTTVDFCFLANVSICNRSTTSDPFTFVVYNPLAVAHSYTIELPIIAKNAAVELANGTAVPSVVVPFVPVYSQPIANAAPHQLVVQAHVPPLSWLVYHVTFPKASSSEESTKGWDVVTESIMSAENEFVRVEVNSVTGSLVSLTNKATQTKVNVTSSLLYYQAYGKQGDSCSSGAYLFHPNTSAVHNLPAISGHNCLKTPLLASCVFQFGTWGSLQYKLRAWDHSVVVEWTVGPIPIDDDQGKEVILRFDTSIQSEKTWYTDSNGLEFVKRVRDYRETWNLTLHNEEEKVAANYVPITIATYIRDKSNQFNVITDRAQGAASLKDGSLEIMVHRRLLLDDNKGVDEHLNETETLSLNNNQKLTQGLTVRGSFALSVGPLALATEQLRAEMSRRYLNPLVALSAHNASLTPPTSSWAPRLPFNVGLISLEVVNGHTIRLRLTHLFAIHEHPQWSKEATVDLLVLLGSQWSVDGVHVTELNLSGNRVVGPIQGTTVTLQPMHVREFEVTTKKAKASTVYDGTVTSLADAGNDNDDDDVEGDF</sequence>
<dbReference type="InterPro" id="IPR013780">
    <property type="entry name" value="Glyco_hydro_b"/>
</dbReference>
<gene>
    <name evidence="9" type="ORF">H257_15246</name>
</gene>
<dbReference type="InterPro" id="IPR027291">
    <property type="entry name" value="Glyco_hydro_38_N_sf"/>
</dbReference>
<dbReference type="OrthoDB" id="2016903at2759"/>
<dbReference type="InterPro" id="IPR011682">
    <property type="entry name" value="Glyco_hydro_38_C"/>
</dbReference>
<keyword evidence="4 7" id="KW-0862">Zinc</keyword>
<evidence type="ECO:0000256" key="6">
    <source>
        <dbReference type="ARBA" id="ARBA00023295"/>
    </source>
</evidence>
<dbReference type="VEuPathDB" id="FungiDB:H257_15246"/>
<dbReference type="AlphaFoldDB" id="W4FN45"/>
<dbReference type="GO" id="GO:0030246">
    <property type="term" value="F:carbohydrate binding"/>
    <property type="evidence" value="ECO:0007669"/>
    <property type="project" value="InterPro"/>
</dbReference>